<keyword evidence="1" id="KW-0812">Transmembrane</keyword>
<evidence type="ECO:0008006" key="4">
    <source>
        <dbReference type="Google" id="ProtNLM"/>
    </source>
</evidence>
<organism evidence="2 3">
    <name type="scientific">Paraburkholderia fungorum</name>
    <dbReference type="NCBI Taxonomy" id="134537"/>
    <lineage>
        <taxon>Bacteria</taxon>
        <taxon>Pseudomonadati</taxon>
        <taxon>Pseudomonadota</taxon>
        <taxon>Betaproteobacteria</taxon>
        <taxon>Burkholderiales</taxon>
        <taxon>Burkholderiaceae</taxon>
        <taxon>Paraburkholderia</taxon>
    </lineage>
</organism>
<reference evidence="2 3" key="1">
    <citation type="submission" date="2016-07" db="EMBL/GenBank/DDBJ databases">
        <title>Genome analysis of Burkholderia fungorum ES3-20.</title>
        <authorList>
            <person name="Xu D."/>
            <person name="Yao R."/>
            <person name="Zheng S."/>
        </authorList>
    </citation>
    <scope>NUCLEOTIDE SEQUENCE [LARGE SCALE GENOMIC DNA]</scope>
    <source>
        <strain evidence="2 3">ES3-20</strain>
    </source>
</reference>
<keyword evidence="1" id="KW-0472">Membrane</keyword>
<feature type="transmembrane region" description="Helical" evidence="1">
    <location>
        <begin position="68"/>
        <end position="88"/>
    </location>
</feature>
<keyword evidence="1" id="KW-1133">Transmembrane helix</keyword>
<feature type="transmembrane region" description="Helical" evidence="1">
    <location>
        <begin position="94"/>
        <end position="116"/>
    </location>
</feature>
<dbReference type="EMBL" id="MCAS01000068">
    <property type="protein sequence ID" value="RKF30608.1"/>
    <property type="molecule type" value="Genomic_DNA"/>
</dbReference>
<evidence type="ECO:0000313" key="3">
    <source>
        <dbReference type="Proteomes" id="UP000283709"/>
    </source>
</evidence>
<accession>A0A420FCF0</accession>
<protein>
    <recommendedName>
        <fullName evidence="4">EamA-like transporter family protein</fullName>
    </recommendedName>
</protein>
<sequence>MSGNVIGLTAVAVLGGCAVALQGQFMGVMEKSVGTTGGIFINYMSGAVLAIVLLFTLRDGSTRAWMAVPWYALTAGALGLVIAGSIGYTASRLGLTTAFTIIVGTQFIVSLLLDQFGWLGATARPADLTRLTGVGAIIFGVWLTSK</sequence>
<dbReference type="PANTHER" id="PTHR34821">
    <property type="entry name" value="INNER MEMBRANE PROTEIN YDCZ"/>
    <property type="match status" value="1"/>
</dbReference>
<dbReference type="InterPro" id="IPR006750">
    <property type="entry name" value="YdcZ"/>
</dbReference>
<dbReference type="PANTHER" id="PTHR34821:SF2">
    <property type="entry name" value="INNER MEMBRANE PROTEIN YDCZ"/>
    <property type="match status" value="1"/>
</dbReference>
<feature type="transmembrane region" description="Helical" evidence="1">
    <location>
        <begin position="128"/>
        <end position="145"/>
    </location>
</feature>
<dbReference type="Pfam" id="PF04657">
    <property type="entry name" value="DMT_YdcZ"/>
    <property type="match status" value="1"/>
</dbReference>
<dbReference type="AlphaFoldDB" id="A0A420FCF0"/>
<gene>
    <name evidence="2" type="ORF">BCY88_13205</name>
</gene>
<evidence type="ECO:0000256" key="1">
    <source>
        <dbReference type="SAM" id="Phobius"/>
    </source>
</evidence>
<name>A0A420FCF0_9BURK</name>
<dbReference type="GO" id="GO:0005886">
    <property type="term" value="C:plasma membrane"/>
    <property type="evidence" value="ECO:0007669"/>
    <property type="project" value="TreeGrafter"/>
</dbReference>
<dbReference type="OrthoDB" id="9097160at2"/>
<proteinExistence type="predicted"/>
<comment type="caution">
    <text evidence="2">The sequence shown here is derived from an EMBL/GenBank/DDBJ whole genome shotgun (WGS) entry which is preliminary data.</text>
</comment>
<dbReference type="Proteomes" id="UP000283709">
    <property type="component" value="Unassembled WGS sequence"/>
</dbReference>
<feature type="transmembrane region" description="Helical" evidence="1">
    <location>
        <begin position="36"/>
        <end position="56"/>
    </location>
</feature>
<dbReference type="RefSeq" id="WP_120349144.1">
    <property type="nucleotide sequence ID" value="NZ_MCAS01000068.1"/>
</dbReference>
<evidence type="ECO:0000313" key="2">
    <source>
        <dbReference type="EMBL" id="RKF30608.1"/>
    </source>
</evidence>